<keyword evidence="1" id="KW-1133">Transmembrane helix</keyword>
<keyword evidence="1" id="KW-0812">Transmembrane</keyword>
<proteinExistence type="predicted"/>
<dbReference type="EMBL" id="PVXO01000064">
    <property type="protein sequence ID" value="PRR77412.1"/>
    <property type="molecule type" value="Genomic_DNA"/>
</dbReference>
<sequence>MGNNNCCNSENKLDKNAKVKIVRIKPKSIGSLTSSKGGKTKSSCCCGNGSSASCEAITKYDLKEKWIIGEISTPAGMVPRVSTKLTFEDTWGTWKVRFGINRMNYKINAGIYAVGTPDNTSPVLVTANYKLTFDSLRKELEGLNAWIMVLDTKGVNVWCSAGKGTFGTKELVNRISKVRIPQIVSHKTLILPQLGAPGISAHQVTKQSGFKIVYGPVRAEDLKEFLEAGMKATEEMREVRFNIIDRVVLTPIEFLSTFKVAIIVFGIMFLLNLVAVNPFGVIDFYAFMGALLAGCVITPILLPWIPVRAFAAKGWIMGLIWTIVVNMLNGWPAMPQYGVLKTIAYLLILPSVSSFYAMNFTGSSTYTSFSGVIKEMKIAVPAIAVSIGIGVVLLLINSFIYI</sequence>
<evidence type="ECO:0000313" key="4">
    <source>
        <dbReference type="Proteomes" id="UP000239706"/>
    </source>
</evidence>
<dbReference type="AlphaFoldDB" id="A0A2T0B1Q6"/>
<dbReference type="Proteomes" id="UP000239706">
    <property type="component" value="Unassembled WGS sequence"/>
</dbReference>
<gene>
    <name evidence="3" type="primary">acsC</name>
    <name evidence="3" type="ORF">CLLI_23250</name>
</gene>
<reference evidence="3 4" key="1">
    <citation type="submission" date="2018-03" db="EMBL/GenBank/DDBJ databases">
        <title>Genome sequence of Clostridium liquoris DSM 100320.</title>
        <authorList>
            <person name="Poehlein A."/>
            <person name="Daniel R."/>
        </authorList>
    </citation>
    <scope>NUCLEOTIDE SEQUENCE [LARGE SCALE GENOMIC DNA]</scope>
    <source>
        <strain evidence="3 4">DSM 100320</strain>
    </source>
</reference>
<evidence type="ECO:0000256" key="1">
    <source>
        <dbReference type="SAM" id="Phobius"/>
    </source>
</evidence>
<accession>A0A2T0B1Q6</accession>
<feature type="transmembrane region" description="Helical" evidence="1">
    <location>
        <begin position="254"/>
        <end position="275"/>
    </location>
</feature>
<dbReference type="RefSeq" id="WP_207655107.1">
    <property type="nucleotide sequence ID" value="NZ_PVXO01000064.1"/>
</dbReference>
<keyword evidence="1" id="KW-0472">Membrane</keyword>
<dbReference type="Pfam" id="PF03599">
    <property type="entry name" value="CdhD"/>
    <property type="match status" value="1"/>
</dbReference>
<evidence type="ECO:0000259" key="2">
    <source>
        <dbReference type="Pfam" id="PF03599"/>
    </source>
</evidence>
<feature type="transmembrane region" description="Helical" evidence="1">
    <location>
        <begin position="282"/>
        <end position="302"/>
    </location>
</feature>
<feature type="transmembrane region" description="Helical" evidence="1">
    <location>
        <begin position="378"/>
        <end position="401"/>
    </location>
</feature>
<dbReference type="Gene3D" id="3.40.50.11600">
    <property type="match status" value="1"/>
</dbReference>
<name>A0A2T0B1Q6_9CLOT</name>
<keyword evidence="4" id="KW-1185">Reference proteome</keyword>
<feature type="domain" description="CO dehydrogenase/acetyl-CoA synthase delta subunit TIM barrel" evidence="2">
    <location>
        <begin position="106"/>
        <end position="197"/>
    </location>
</feature>
<dbReference type="NCBIfam" id="NF040863">
    <property type="entry name" value="HgcA_corrinoid"/>
    <property type="match status" value="1"/>
</dbReference>
<feature type="transmembrane region" description="Helical" evidence="1">
    <location>
        <begin position="338"/>
        <end position="358"/>
    </location>
</feature>
<feature type="transmembrane region" description="Helical" evidence="1">
    <location>
        <begin position="314"/>
        <end position="331"/>
    </location>
</feature>
<dbReference type="InterPro" id="IPR016041">
    <property type="entry name" value="Ac-CoA_synth_d_su_TIM-brl"/>
</dbReference>
<evidence type="ECO:0000313" key="3">
    <source>
        <dbReference type="EMBL" id="PRR77412.1"/>
    </source>
</evidence>
<organism evidence="3 4">
    <name type="scientific">Clostridium liquoris</name>
    <dbReference type="NCBI Taxonomy" id="1289519"/>
    <lineage>
        <taxon>Bacteria</taxon>
        <taxon>Bacillati</taxon>
        <taxon>Bacillota</taxon>
        <taxon>Clostridia</taxon>
        <taxon>Eubacteriales</taxon>
        <taxon>Clostridiaceae</taxon>
        <taxon>Clostridium</taxon>
    </lineage>
</organism>
<protein>
    <submittedName>
        <fullName evidence="3">Corrinoid/iron-sulfur protein large subunit</fullName>
    </submittedName>
</protein>
<comment type="caution">
    <text evidence="3">The sequence shown here is derived from an EMBL/GenBank/DDBJ whole genome shotgun (WGS) entry which is preliminary data.</text>
</comment>